<evidence type="ECO:0000313" key="1">
    <source>
        <dbReference type="EMBL" id="MFC5021549.1"/>
    </source>
</evidence>
<keyword evidence="2" id="KW-1185">Reference proteome</keyword>
<dbReference type="EMBL" id="JBHSJD010000002">
    <property type="protein sequence ID" value="MFC5021549.1"/>
    <property type="molecule type" value="Genomic_DNA"/>
</dbReference>
<protein>
    <submittedName>
        <fullName evidence="1">Uncharacterized protein</fullName>
    </submittedName>
</protein>
<accession>A0ABV9X951</accession>
<proteinExistence type="predicted"/>
<evidence type="ECO:0000313" key="2">
    <source>
        <dbReference type="Proteomes" id="UP001595829"/>
    </source>
</evidence>
<sequence length="482" mass="53594">MTAGPVRRLRTARCLCDFDSSVTSVRAVSRFLRGQDFPGLGVAPGSARLADLLSHLPSRARRRAYVLVAHLQGAPVSLVRRLTGEDLAAWTAAQYGPGPYPAVFIGAGSGAAVHLAAALGAPVLPQTYLVPVRARIDPDRPRAALRAGAGLGRDLVEADPELALCHMHDPSQDRAMIVRFAYFRFKRLRLGAELRRFLEQRLAPGATVFLLDCTLRWPMTVLGDRQRFQFGALGGMAPDEYVTGSERLAEHLAEQGSPVRRWDAPPADQTYPEAEWGYDDALTPDVLALAERCGYPVRRVTVAEPEHLSPLVAEFYRWWYRRRGLPADDRLLVETYNQWEPYWTLRLGAVPFWLQFTARPSYDWAAEYLARAEPYRHIAVNLFSNGLRSVGQVPAEDWRGLARRHATVSGDLIGVDETAYPEDLGSTLRYRPALADLPGRLPLPAPVTLAELDEFLSGVRDTDAFRAAPVERLTEGTRAWRP</sequence>
<name>A0ABV9X951_9ACTN</name>
<reference evidence="2" key="1">
    <citation type="journal article" date="2019" name="Int. J. Syst. Evol. Microbiol.">
        <title>The Global Catalogue of Microorganisms (GCM) 10K type strain sequencing project: providing services to taxonomists for standard genome sequencing and annotation.</title>
        <authorList>
            <consortium name="The Broad Institute Genomics Platform"/>
            <consortium name="The Broad Institute Genome Sequencing Center for Infectious Disease"/>
            <person name="Wu L."/>
            <person name="Ma J."/>
        </authorList>
    </citation>
    <scope>NUCLEOTIDE SEQUENCE [LARGE SCALE GENOMIC DNA]</scope>
    <source>
        <strain evidence="2">CGMCC 4.1648</strain>
    </source>
</reference>
<comment type="caution">
    <text evidence="1">The sequence shown here is derived from an EMBL/GenBank/DDBJ whole genome shotgun (WGS) entry which is preliminary data.</text>
</comment>
<organism evidence="1 2">
    <name type="scientific">Streptomyces coeruleoprunus</name>
    <dbReference type="NCBI Taxonomy" id="285563"/>
    <lineage>
        <taxon>Bacteria</taxon>
        <taxon>Bacillati</taxon>
        <taxon>Actinomycetota</taxon>
        <taxon>Actinomycetes</taxon>
        <taxon>Kitasatosporales</taxon>
        <taxon>Streptomycetaceae</taxon>
        <taxon>Streptomyces</taxon>
    </lineage>
</organism>
<gene>
    <name evidence="1" type="ORF">ACFPM3_05195</name>
</gene>
<dbReference type="Proteomes" id="UP001595829">
    <property type="component" value="Unassembled WGS sequence"/>
</dbReference>
<dbReference type="RefSeq" id="WP_345693503.1">
    <property type="nucleotide sequence ID" value="NZ_BAABIT010000001.1"/>
</dbReference>